<dbReference type="PANTHER" id="PTHR12864">
    <property type="entry name" value="RAN BINDING PROTEIN 9-RELATED"/>
    <property type="match status" value="1"/>
</dbReference>
<protein>
    <recommendedName>
        <fullName evidence="6">SPRY domain-containing protein</fullName>
    </recommendedName>
</protein>
<keyword evidence="3" id="KW-1133">Transmembrane helix</keyword>
<evidence type="ECO:0000256" key="4">
    <source>
        <dbReference type="ARBA" id="ARBA00023136"/>
    </source>
</evidence>
<dbReference type="Proteomes" id="UP001447188">
    <property type="component" value="Unassembled WGS sequence"/>
</dbReference>
<evidence type="ECO:0000256" key="2">
    <source>
        <dbReference type="ARBA" id="ARBA00022692"/>
    </source>
</evidence>
<name>A0ABR3GFV9_9PEZI</name>
<dbReference type="SUPFAM" id="SSF49899">
    <property type="entry name" value="Concanavalin A-like lectins/glucanases"/>
    <property type="match status" value="1"/>
</dbReference>
<dbReference type="CDD" id="cd12910">
    <property type="entry name" value="SPRY_SSH4_like"/>
    <property type="match status" value="1"/>
</dbReference>
<evidence type="ECO:0000256" key="5">
    <source>
        <dbReference type="SAM" id="MobiDB-lite"/>
    </source>
</evidence>
<organism evidence="7 8">
    <name type="scientific">Discina gigas</name>
    <dbReference type="NCBI Taxonomy" id="1032678"/>
    <lineage>
        <taxon>Eukaryota</taxon>
        <taxon>Fungi</taxon>
        <taxon>Dikarya</taxon>
        <taxon>Ascomycota</taxon>
        <taxon>Pezizomycotina</taxon>
        <taxon>Pezizomycetes</taxon>
        <taxon>Pezizales</taxon>
        <taxon>Discinaceae</taxon>
        <taxon>Discina</taxon>
    </lineage>
</organism>
<proteinExistence type="predicted"/>
<keyword evidence="4" id="KW-0472">Membrane</keyword>
<dbReference type="Gene3D" id="2.60.120.920">
    <property type="match status" value="1"/>
</dbReference>
<evidence type="ECO:0000313" key="8">
    <source>
        <dbReference type="Proteomes" id="UP001447188"/>
    </source>
</evidence>
<accession>A0ABR3GFV9</accession>
<comment type="caution">
    <text evidence="7">The sequence shown here is derived from an EMBL/GenBank/DDBJ whole genome shotgun (WGS) entry which is preliminary data.</text>
</comment>
<keyword evidence="8" id="KW-1185">Reference proteome</keyword>
<evidence type="ECO:0000259" key="6">
    <source>
        <dbReference type="Pfam" id="PF00622"/>
    </source>
</evidence>
<dbReference type="EMBL" id="JBBBZM010000083">
    <property type="protein sequence ID" value="KAL0634851.1"/>
    <property type="molecule type" value="Genomic_DNA"/>
</dbReference>
<feature type="region of interest" description="Disordered" evidence="5">
    <location>
        <begin position="1"/>
        <end position="111"/>
    </location>
</feature>
<dbReference type="InterPro" id="IPR050618">
    <property type="entry name" value="Ubq-SigPath_Reg"/>
</dbReference>
<dbReference type="InterPro" id="IPR003877">
    <property type="entry name" value="SPRY_dom"/>
</dbReference>
<reference evidence="7 8" key="1">
    <citation type="submission" date="2024-02" db="EMBL/GenBank/DDBJ databases">
        <title>Discinaceae phylogenomics.</title>
        <authorList>
            <person name="Dirks A.C."/>
            <person name="James T.Y."/>
        </authorList>
    </citation>
    <scope>NUCLEOTIDE SEQUENCE [LARGE SCALE GENOMIC DNA]</scope>
    <source>
        <strain evidence="7 8">ACD0624</strain>
    </source>
</reference>
<feature type="compositionally biased region" description="Low complexity" evidence="5">
    <location>
        <begin position="34"/>
        <end position="51"/>
    </location>
</feature>
<keyword evidence="2" id="KW-0812">Transmembrane</keyword>
<evidence type="ECO:0000313" key="7">
    <source>
        <dbReference type="EMBL" id="KAL0634851.1"/>
    </source>
</evidence>
<dbReference type="Pfam" id="PF00622">
    <property type="entry name" value="SPRY"/>
    <property type="match status" value="1"/>
</dbReference>
<evidence type="ECO:0000256" key="3">
    <source>
        <dbReference type="ARBA" id="ARBA00022989"/>
    </source>
</evidence>
<comment type="subcellular location">
    <subcellularLocation>
        <location evidence="1">Membrane</location>
    </subcellularLocation>
</comment>
<gene>
    <name evidence="7" type="ORF">Q9L58_006211</name>
</gene>
<sequence length="347" mass="35874">MPEPRSNAGVTNFRPQGIVPDGKGALPTYQSTVSSSPSAYPQQSSGPPSSATNHLTSLQYTPPLGPPPGPSRGLDTKFQSPPSAYLPTPAGEDLDLPPPPTISHHVSPASNTTPALADAGYEFCTKNPLAPPQFFTASTLAMISSGNLPLASPPPSFIGTVSVGPLPAITTPTLGAGCPDTCLMSALPLYCAGYHHPANTGKPKQIYFEISIGSLPPDSTVAVGFVGCPYPGFRLPGWNRASLGVHSDDGRRYCNDSYGGKDFTQPFGAGATVGIGMVFSTAGPGSGVEVYFTRDGQKAGGWQLDEETDAELDWNATEGLDGSCDIYAAIGVWGGGIKVAVNKFVSE</sequence>
<dbReference type="InterPro" id="IPR043136">
    <property type="entry name" value="B30.2/SPRY_sf"/>
</dbReference>
<evidence type="ECO:0000256" key="1">
    <source>
        <dbReference type="ARBA" id="ARBA00004370"/>
    </source>
</evidence>
<feature type="domain" description="SPRY" evidence="6">
    <location>
        <begin position="206"/>
        <end position="298"/>
    </location>
</feature>
<dbReference type="InterPro" id="IPR013320">
    <property type="entry name" value="ConA-like_dom_sf"/>
</dbReference>
<dbReference type="InterPro" id="IPR035780">
    <property type="entry name" value="SPRY_Ssh4-like"/>
</dbReference>